<evidence type="ECO:0000256" key="2">
    <source>
        <dbReference type="ARBA" id="ARBA00022679"/>
    </source>
</evidence>
<keyword evidence="1 3" id="KW-0328">Glycosyltransferase</keyword>
<dbReference type="GO" id="GO:0016757">
    <property type="term" value="F:glycosyltransferase activity"/>
    <property type="evidence" value="ECO:0007669"/>
    <property type="project" value="UniProtKB-KW"/>
</dbReference>
<evidence type="ECO:0000313" key="3">
    <source>
        <dbReference type="EMBL" id="MDQ9170455.1"/>
    </source>
</evidence>
<dbReference type="Proteomes" id="UP001225596">
    <property type="component" value="Unassembled WGS sequence"/>
</dbReference>
<dbReference type="PANTHER" id="PTHR30160:SF1">
    <property type="entry name" value="LIPOPOLYSACCHARIDE 1,2-N-ACETYLGLUCOSAMINETRANSFERASE-RELATED"/>
    <property type="match status" value="1"/>
</dbReference>
<reference evidence="3 4" key="1">
    <citation type="submission" date="2023-08" db="EMBL/GenBank/DDBJ databases">
        <title>Oxalobacteraceae gen .nov., isolated from river sludge outside the plant.</title>
        <authorList>
            <person name="Zhao S.Y."/>
        </authorList>
    </citation>
    <scope>NUCLEOTIDE SEQUENCE [LARGE SCALE GENOMIC DNA]</scope>
    <source>
        <strain evidence="3 4">R-40</strain>
    </source>
</reference>
<dbReference type="PANTHER" id="PTHR30160">
    <property type="entry name" value="TETRAACYLDISACCHARIDE 4'-KINASE-RELATED"/>
    <property type="match status" value="1"/>
</dbReference>
<comment type="caution">
    <text evidence="3">The sequence shown here is derived from an EMBL/GenBank/DDBJ whole genome shotgun (WGS) entry which is preliminary data.</text>
</comment>
<dbReference type="Gene3D" id="3.40.50.2000">
    <property type="entry name" value="Glycogen Phosphorylase B"/>
    <property type="match status" value="2"/>
</dbReference>
<sequence>MSHFSTMRRRKPDNVVYGNRLLPTESIRRIAVFRALQLGDMLCTVPALRALRNAAPYATITLIGLPWAASFASRFDEYLDEFVEFPGFPGLPEHTPELNKLPQFISSVQQQRFDFALQMHGSGGLSNPLTVILGAAHNAGFYQPDQYCPDPARFFQWNEHEHEVLRYVRFMTLLGAPEQGTHLEFPLYESDQHALLRSDANLPAPGSYACIHPGSRLPSRRWPPERFAEIADRLAAAGLKIVLTGSPSEASITRSVRKAMRMPSLDLTGKTELGALAMLISDARLLVCNDTGVSHIAAAVATPSIVISSGADAERWAPLDRERHRVLHHPIECRPCPHESCPLPDHPCSRNVSTEMVWEETAGLLRDMSYAGMQIRRENGNQHFAVPPLRH</sequence>
<dbReference type="Pfam" id="PF01075">
    <property type="entry name" value="Glyco_transf_9"/>
    <property type="match status" value="1"/>
</dbReference>
<keyword evidence="2 3" id="KW-0808">Transferase</keyword>
<dbReference type="EMBL" id="JAUYVH010000003">
    <property type="protein sequence ID" value="MDQ9170455.1"/>
    <property type="molecule type" value="Genomic_DNA"/>
</dbReference>
<dbReference type="SUPFAM" id="SSF53756">
    <property type="entry name" value="UDP-Glycosyltransferase/glycogen phosphorylase"/>
    <property type="match status" value="1"/>
</dbReference>
<proteinExistence type="predicted"/>
<evidence type="ECO:0000256" key="1">
    <source>
        <dbReference type="ARBA" id="ARBA00022676"/>
    </source>
</evidence>
<dbReference type="InterPro" id="IPR002201">
    <property type="entry name" value="Glyco_trans_9"/>
</dbReference>
<dbReference type="CDD" id="cd03789">
    <property type="entry name" value="GT9_LPS_heptosyltransferase"/>
    <property type="match status" value="1"/>
</dbReference>
<keyword evidence="4" id="KW-1185">Reference proteome</keyword>
<gene>
    <name evidence="3" type="ORF">Q8A64_08530</name>
</gene>
<protein>
    <submittedName>
        <fullName evidence="3">Glycosyltransferase family 9 protein</fullName>
        <ecNumber evidence="3">2.4.-.-</ecNumber>
    </submittedName>
</protein>
<organism evidence="3 4">
    <name type="scientific">Keguizhuia sedimenti</name>
    <dbReference type="NCBI Taxonomy" id="3064264"/>
    <lineage>
        <taxon>Bacteria</taxon>
        <taxon>Pseudomonadati</taxon>
        <taxon>Pseudomonadota</taxon>
        <taxon>Betaproteobacteria</taxon>
        <taxon>Burkholderiales</taxon>
        <taxon>Oxalobacteraceae</taxon>
        <taxon>Keguizhuia</taxon>
    </lineage>
</organism>
<dbReference type="RefSeq" id="WP_338436376.1">
    <property type="nucleotide sequence ID" value="NZ_JAUYVH010000003.1"/>
</dbReference>
<accession>A0ABU1BN73</accession>
<dbReference type="EC" id="2.4.-.-" evidence="3"/>
<evidence type="ECO:0000313" key="4">
    <source>
        <dbReference type="Proteomes" id="UP001225596"/>
    </source>
</evidence>
<name>A0ABU1BN73_9BURK</name>
<dbReference type="InterPro" id="IPR051199">
    <property type="entry name" value="LPS_LOS_Heptosyltrfase"/>
</dbReference>